<evidence type="ECO:0000256" key="2">
    <source>
        <dbReference type="ARBA" id="ARBA00006289"/>
    </source>
</evidence>
<evidence type="ECO:0008006" key="8">
    <source>
        <dbReference type="Google" id="ProtNLM"/>
    </source>
</evidence>
<comment type="similarity">
    <text evidence="2">Belongs to the MAK10 family.</text>
</comment>
<feature type="domain" description="NAA35-like N-terminal" evidence="4">
    <location>
        <begin position="54"/>
        <end position="200"/>
    </location>
</feature>
<name>A0A367K735_RHIAZ</name>
<sequence>MDNFGHLQDALYDLNINVPEEEEEEEEEEERQLLPQWKDITEFLDEATSEFKDGQLVHLKSFTLFEAMSAIEIMDPRMDTGVIVSEQEPFDISRRMSAEETLDVMDNLVTREMAWLAGHSLSQTVYTCIYFHHMKSLNELSSSVVTSMNIEDIVYSALRIYVLATIKCCNYIWTEMTQGNVYEEEDFTTNLFGLSFNGQLPDVCILNDLDTSIMNLTRITEQQDKNSAAIQALLNRIKIRKSYLLSLIYLSQNEAPHLARAKTELSELAKLLNDVDLSPAREAKGAFDPNISRKLTSQTPPRPVELESKEKSYASFSQLIQRLLSICDVTDYPSVTSLMNFFDAFGSKTPYADAFSRSKLNTILFHNQRVFGTQSISYLILKSVEETVQPPPYWLTSNCKLPIGVNSDKLVQAHQILKTFLDRISMVFLELFRINCHNRSRQRRLLCKMVGEWQVLEEGAANIDETFQDLVPSEDNDLPYYFSSWAYHIKMTMIEKILFLGFELELYGKHEYTMILWYTRILLDSRNFLLERIDRFTVERSNFIQVQLYMNHATSLMTEALLRIAASIECTGQWNQRKPVFDDGFTRYLQRFKPFLNLASPPVPQYESYLATVELNDFDLGIMKAAVKDNLTQARKLLDEVLKTPDNELHIEMCSDYARENIKNMARSCVANNIGLNYMKYKGDELSLVSKYHPWFPVITK</sequence>
<evidence type="ECO:0000256" key="3">
    <source>
        <dbReference type="ARBA" id="ARBA00022490"/>
    </source>
</evidence>
<protein>
    <recommendedName>
        <fullName evidence="8">N-alpha-acetyltransferase 35, NatC auxiliary subunit</fullName>
    </recommendedName>
</protein>
<evidence type="ECO:0000313" key="7">
    <source>
        <dbReference type="Proteomes" id="UP000252139"/>
    </source>
</evidence>
<organism evidence="6 7">
    <name type="scientific">Rhizopus azygosporus</name>
    <name type="common">Rhizopus microsporus var. azygosporus</name>
    <dbReference type="NCBI Taxonomy" id="86630"/>
    <lineage>
        <taxon>Eukaryota</taxon>
        <taxon>Fungi</taxon>
        <taxon>Fungi incertae sedis</taxon>
        <taxon>Mucoromycota</taxon>
        <taxon>Mucoromycotina</taxon>
        <taxon>Mucoromycetes</taxon>
        <taxon>Mucorales</taxon>
        <taxon>Mucorineae</taxon>
        <taxon>Rhizopodaceae</taxon>
        <taxon>Rhizopus</taxon>
    </lineage>
</organism>
<dbReference type="Pfam" id="PF25789">
    <property type="entry name" value="TPR_NAA35"/>
    <property type="match status" value="1"/>
</dbReference>
<evidence type="ECO:0000313" key="6">
    <source>
        <dbReference type="EMBL" id="RCH97651.1"/>
    </source>
</evidence>
<feature type="domain" description="NAA35-like TPR repeats" evidence="5">
    <location>
        <begin position="326"/>
        <end position="699"/>
    </location>
</feature>
<accession>A0A367K735</accession>
<dbReference type="InterPro" id="IPR057982">
    <property type="entry name" value="TPR_NAA35"/>
</dbReference>
<keyword evidence="7" id="KW-1185">Reference proteome</keyword>
<proteinExistence type="inferred from homology"/>
<dbReference type="InterPro" id="IPR057983">
    <property type="entry name" value="NAA35-like_N"/>
</dbReference>
<reference evidence="6 7" key="1">
    <citation type="journal article" date="2018" name="G3 (Bethesda)">
        <title>Phylogenetic and Phylogenomic Definition of Rhizopus Species.</title>
        <authorList>
            <person name="Gryganskyi A.P."/>
            <person name="Golan J."/>
            <person name="Dolatabadi S."/>
            <person name="Mondo S."/>
            <person name="Robb S."/>
            <person name="Idnurm A."/>
            <person name="Muszewska A."/>
            <person name="Steczkiewicz K."/>
            <person name="Masonjones S."/>
            <person name="Liao H.L."/>
            <person name="Gajdeczka M.T."/>
            <person name="Anike F."/>
            <person name="Vuek A."/>
            <person name="Anishchenko I.M."/>
            <person name="Voigt K."/>
            <person name="de Hoog G.S."/>
            <person name="Smith M.E."/>
            <person name="Heitman J."/>
            <person name="Vilgalys R."/>
            <person name="Stajich J.E."/>
        </authorList>
    </citation>
    <scope>NUCLEOTIDE SEQUENCE [LARGE SCALE GENOMIC DNA]</scope>
    <source>
        <strain evidence="6 7">CBS 357.93</strain>
    </source>
</reference>
<comment type="caution">
    <text evidence="6">The sequence shown here is derived from an EMBL/GenBank/DDBJ whole genome shotgun (WGS) entry which is preliminary data.</text>
</comment>
<dbReference type="PANTHER" id="PTHR21373:SF0">
    <property type="entry name" value="N-ALPHA-ACETYLTRANSFERASE 35, NATC AUXILIARY SUBUNIT"/>
    <property type="match status" value="1"/>
</dbReference>
<dbReference type="OrthoDB" id="269405at2759"/>
<dbReference type="STRING" id="86630.A0A367K735"/>
<dbReference type="Pfam" id="PF04112">
    <property type="entry name" value="Mak10"/>
    <property type="match status" value="1"/>
</dbReference>
<dbReference type="InterPro" id="IPR007244">
    <property type="entry name" value="Naa35_N"/>
</dbReference>
<evidence type="ECO:0000259" key="4">
    <source>
        <dbReference type="Pfam" id="PF04112"/>
    </source>
</evidence>
<gene>
    <name evidence="6" type="ORF">CU097_014385</name>
</gene>
<dbReference type="GO" id="GO:0031417">
    <property type="term" value="C:NatC complex"/>
    <property type="evidence" value="ECO:0007669"/>
    <property type="project" value="InterPro"/>
</dbReference>
<evidence type="ECO:0000259" key="5">
    <source>
        <dbReference type="Pfam" id="PF25789"/>
    </source>
</evidence>
<dbReference type="Proteomes" id="UP000252139">
    <property type="component" value="Unassembled WGS sequence"/>
</dbReference>
<comment type="subcellular location">
    <subcellularLocation>
        <location evidence="1">Cytoplasm</location>
    </subcellularLocation>
</comment>
<dbReference type="PANTHER" id="PTHR21373">
    <property type="entry name" value="GLUCOSE REPRESSIBLE PROTEIN MAK10"/>
    <property type="match status" value="1"/>
</dbReference>
<dbReference type="EMBL" id="PJQL01000260">
    <property type="protein sequence ID" value="RCH97651.1"/>
    <property type="molecule type" value="Genomic_DNA"/>
</dbReference>
<dbReference type="AlphaFoldDB" id="A0A367K735"/>
<keyword evidence="3" id="KW-0963">Cytoplasm</keyword>
<evidence type="ECO:0000256" key="1">
    <source>
        <dbReference type="ARBA" id="ARBA00004496"/>
    </source>
</evidence>